<dbReference type="EC" id="3.5.1.44" evidence="6"/>
<dbReference type="GO" id="GO:0032259">
    <property type="term" value="P:methylation"/>
    <property type="evidence" value="ECO:0007669"/>
    <property type="project" value="UniProtKB-KW"/>
</dbReference>
<feature type="active site" evidence="6 7">
    <location>
        <position position="171"/>
    </location>
</feature>
<feature type="domain" description="Response regulatory" evidence="9">
    <location>
        <begin position="5"/>
        <end position="123"/>
    </location>
</feature>
<keyword evidence="11" id="KW-0489">Methyltransferase</keyword>
<dbReference type="Gene3D" id="3.40.50.180">
    <property type="entry name" value="Methylesterase CheB, C-terminal domain"/>
    <property type="match status" value="1"/>
</dbReference>
<keyword evidence="12" id="KW-1185">Reference proteome</keyword>
<keyword evidence="6 8" id="KW-0597">Phosphoprotein</keyword>
<comment type="caution">
    <text evidence="11">The sequence shown here is derived from an EMBL/GenBank/DDBJ whole genome shotgun (WGS) entry which is preliminary data.</text>
</comment>
<evidence type="ECO:0000259" key="9">
    <source>
        <dbReference type="PROSITE" id="PS50110"/>
    </source>
</evidence>
<dbReference type="SMART" id="SM00448">
    <property type="entry name" value="REC"/>
    <property type="match status" value="1"/>
</dbReference>
<dbReference type="PANTHER" id="PTHR42872:SF6">
    <property type="entry name" value="PROTEIN-GLUTAMATE METHYLESTERASE_PROTEIN-GLUTAMINE GLUTAMINASE"/>
    <property type="match status" value="1"/>
</dbReference>
<comment type="domain">
    <text evidence="6">Contains a C-terminal catalytic domain, and an N-terminal region which modulates catalytic activity.</text>
</comment>
<evidence type="ECO:0000256" key="1">
    <source>
        <dbReference type="ARBA" id="ARBA00022490"/>
    </source>
</evidence>
<comment type="catalytic activity">
    <reaction evidence="5 6">
        <text>[protein]-L-glutamate 5-O-methyl ester + H2O = L-glutamyl-[protein] + methanol + H(+)</text>
        <dbReference type="Rhea" id="RHEA:23236"/>
        <dbReference type="Rhea" id="RHEA-COMP:10208"/>
        <dbReference type="Rhea" id="RHEA-COMP:10311"/>
        <dbReference type="ChEBI" id="CHEBI:15377"/>
        <dbReference type="ChEBI" id="CHEBI:15378"/>
        <dbReference type="ChEBI" id="CHEBI:17790"/>
        <dbReference type="ChEBI" id="CHEBI:29973"/>
        <dbReference type="ChEBI" id="CHEBI:82795"/>
        <dbReference type="EC" id="3.1.1.61"/>
    </reaction>
</comment>
<dbReference type="SUPFAM" id="SSF52738">
    <property type="entry name" value="Methylesterase CheB, C-terminal domain"/>
    <property type="match status" value="1"/>
</dbReference>
<evidence type="ECO:0000256" key="7">
    <source>
        <dbReference type="PROSITE-ProRule" id="PRU00050"/>
    </source>
</evidence>
<comment type="subcellular location">
    <subcellularLocation>
        <location evidence="6">Cytoplasm</location>
    </subcellularLocation>
</comment>
<keyword evidence="11" id="KW-0808">Transferase</keyword>
<proteinExistence type="inferred from homology"/>
<keyword evidence="3 6" id="KW-0378">Hydrolase</keyword>
<dbReference type="InterPro" id="IPR011006">
    <property type="entry name" value="CheY-like_superfamily"/>
</dbReference>
<dbReference type="InterPro" id="IPR000673">
    <property type="entry name" value="Sig_transdc_resp-reg_Me-estase"/>
</dbReference>
<comment type="catalytic activity">
    <reaction evidence="6">
        <text>L-glutaminyl-[protein] + H2O = L-glutamyl-[protein] + NH4(+)</text>
        <dbReference type="Rhea" id="RHEA:16441"/>
        <dbReference type="Rhea" id="RHEA-COMP:10207"/>
        <dbReference type="Rhea" id="RHEA-COMP:10208"/>
        <dbReference type="ChEBI" id="CHEBI:15377"/>
        <dbReference type="ChEBI" id="CHEBI:28938"/>
        <dbReference type="ChEBI" id="CHEBI:29973"/>
        <dbReference type="ChEBI" id="CHEBI:30011"/>
        <dbReference type="EC" id="3.5.1.44"/>
    </reaction>
</comment>
<comment type="PTM">
    <text evidence="6">Phosphorylated by CheA. Phosphorylation of the N-terminal regulatory domain activates the methylesterase activity.</text>
</comment>
<gene>
    <name evidence="6 11" type="primary">cheB</name>
    <name evidence="11" type="ORF">LJD61_17415</name>
</gene>
<accession>A0ABT1NJD6</accession>
<evidence type="ECO:0000313" key="12">
    <source>
        <dbReference type="Proteomes" id="UP001651880"/>
    </source>
</evidence>
<comment type="function">
    <text evidence="4">May play the central regulatory role in sporulation. It may be an element of the effector pathway responsible for the activation of sporulation genes in response to nutritional stress. Spo0A may act in concert with spo0H (a sigma factor) to control the expression of some genes that are critical to the sporulation process.</text>
</comment>
<reference evidence="11 12" key="1">
    <citation type="submission" date="2021-10" db="EMBL/GenBank/DDBJ databases">
        <title>Lutispora strain m25 sp. nov., a thermophilic, non-spore-forming bacterium isolated from a lab-scale methanogenic bioreactor digesting anaerobic sludge.</title>
        <authorList>
            <person name="El Houari A."/>
            <person name="Mcdonald J."/>
        </authorList>
    </citation>
    <scope>NUCLEOTIDE SEQUENCE [LARGE SCALE GENOMIC DNA]</scope>
    <source>
        <strain evidence="12">m25</strain>
    </source>
</reference>
<keyword evidence="1 6" id="KW-0963">Cytoplasm</keyword>
<comment type="function">
    <text evidence="6">Involved in chemotaxis. Part of a chemotaxis signal transduction system that modulates chemotaxis in response to various stimuli. Catalyzes the demethylation of specific methylglutamate residues introduced into the chemoreceptors (methyl-accepting chemotaxis proteins or MCP) by CheR. Also mediates the irreversible deamidation of specific glutamine residues to glutamic acid.</text>
</comment>
<comment type="similarity">
    <text evidence="6">Belongs to the CheB family.</text>
</comment>
<feature type="active site" evidence="6 7">
    <location>
        <position position="198"/>
    </location>
</feature>
<evidence type="ECO:0000313" key="11">
    <source>
        <dbReference type="EMBL" id="MCQ1531307.1"/>
    </source>
</evidence>
<dbReference type="Gene3D" id="3.40.50.2300">
    <property type="match status" value="1"/>
</dbReference>
<sequence length="355" mass="38429">MRKVSVMIVDDSALFRKFLNDAVERTNSAVVKASVADGMACLNELKQKVVDVVLLDVNMPGINGLEVLREIKEKYKDTQVIMISSAGNDNTALTVDALEMGALDFISKPRGSNPEANIFRISSYLKVLFNHIAINKFYSPVKKSENVAAVKPKPERQVPKSKIDLVLIASSTGGPKALYDVCGKLPSNLRLPVLIVQHMPVEFTAIFAKSLSNICKLEVSEAKDGDIPAGGNIYIAKGGKHMVLARSASNGMTIKLIETPTVNGVRPAADVLFKSVADNFSDLNILAVVLTGMGKDGTDGLRELKKNGRCYVITQSEKTCAVYGMPKSAYEAGLSDEVLDIEDIADGIIRRLNNQ</sequence>
<feature type="domain" description="CheB-type methylesterase" evidence="10">
    <location>
        <begin position="159"/>
        <end position="355"/>
    </location>
</feature>
<dbReference type="InterPro" id="IPR001789">
    <property type="entry name" value="Sig_transdc_resp-reg_receiver"/>
</dbReference>
<feature type="active site" evidence="6 7">
    <location>
        <position position="296"/>
    </location>
</feature>
<name>A0ABT1NJD6_9FIRM</name>
<evidence type="ECO:0000256" key="8">
    <source>
        <dbReference type="PROSITE-ProRule" id="PRU00169"/>
    </source>
</evidence>
<keyword evidence="2 6" id="KW-0145">Chemotaxis</keyword>
<evidence type="ECO:0000256" key="6">
    <source>
        <dbReference type="HAMAP-Rule" id="MF_00099"/>
    </source>
</evidence>
<dbReference type="GO" id="GO:0008168">
    <property type="term" value="F:methyltransferase activity"/>
    <property type="evidence" value="ECO:0007669"/>
    <property type="project" value="UniProtKB-KW"/>
</dbReference>
<organism evidence="11 12">
    <name type="scientific">Lutispora saccharofermentans</name>
    <dbReference type="NCBI Taxonomy" id="3024236"/>
    <lineage>
        <taxon>Bacteria</taxon>
        <taxon>Bacillati</taxon>
        <taxon>Bacillota</taxon>
        <taxon>Clostridia</taxon>
        <taxon>Lutisporales</taxon>
        <taxon>Lutisporaceae</taxon>
        <taxon>Lutispora</taxon>
    </lineage>
</organism>
<dbReference type="InterPro" id="IPR008248">
    <property type="entry name" value="CheB-like"/>
</dbReference>
<evidence type="ECO:0000256" key="4">
    <source>
        <dbReference type="ARBA" id="ARBA00024867"/>
    </source>
</evidence>
<evidence type="ECO:0000259" key="10">
    <source>
        <dbReference type="PROSITE" id="PS50122"/>
    </source>
</evidence>
<feature type="modified residue" description="4-aspartylphosphate" evidence="6 8">
    <location>
        <position position="56"/>
    </location>
</feature>
<dbReference type="PROSITE" id="PS50110">
    <property type="entry name" value="RESPONSE_REGULATORY"/>
    <property type="match status" value="1"/>
</dbReference>
<dbReference type="Pfam" id="PF01339">
    <property type="entry name" value="CheB_methylest"/>
    <property type="match status" value="1"/>
</dbReference>
<dbReference type="NCBIfam" id="NF001965">
    <property type="entry name" value="PRK00742.1"/>
    <property type="match status" value="1"/>
</dbReference>
<dbReference type="PROSITE" id="PS50122">
    <property type="entry name" value="CHEB"/>
    <property type="match status" value="1"/>
</dbReference>
<dbReference type="Proteomes" id="UP001651880">
    <property type="component" value="Unassembled WGS sequence"/>
</dbReference>
<evidence type="ECO:0000256" key="5">
    <source>
        <dbReference type="ARBA" id="ARBA00048267"/>
    </source>
</evidence>
<dbReference type="SUPFAM" id="SSF52172">
    <property type="entry name" value="CheY-like"/>
    <property type="match status" value="1"/>
</dbReference>
<dbReference type="RefSeq" id="WP_255228833.1">
    <property type="nucleotide sequence ID" value="NZ_JAJEKE010000020.1"/>
</dbReference>
<dbReference type="InterPro" id="IPR035909">
    <property type="entry name" value="CheB_C"/>
</dbReference>
<dbReference type="EC" id="3.1.1.61" evidence="6"/>
<dbReference type="CDD" id="cd16432">
    <property type="entry name" value="CheB_Rec"/>
    <property type="match status" value="1"/>
</dbReference>
<dbReference type="PIRSF" id="PIRSF000876">
    <property type="entry name" value="RR_chemtxs_CheB"/>
    <property type="match status" value="1"/>
</dbReference>
<dbReference type="Pfam" id="PF00072">
    <property type="entry name" value="Response_reg"/>
    <property type="match status" value="1"/>
</dbReference>
<evidence type="ECO:0000256" key="3">
    <source>
        <dbReference type="ARBA" id="ARBA00022801"/>
    </source>
</evidence>
<protein>
    <recommendedName>
        <fullName evidence="6">Protein-glutamate methylesterase/protein-glutamine glutaminase</fullName>
        <ecNumber evidence="6">3.1.1.61</ecNumber>
        <ecNumber evidence="6">3.5.1.44</ecNumber>
    </recommendedName>
</protein>
<evidence type="ECO:0000256" key="2">
    <source>
        <dbReference type="ARBA" id="ARBA00022500"/>
    </source>
</evidence>
<dbReference type="GO" id="GO:0008984">
    <property type="term" value="F:protein-glutamate methylesterase activity"/>
    <property type="evidence" value="ECO:0007669"/>
    <property type="project" value="UniProtKB-EC"/>
</dbReference>
<dbReference type="PANTHER" id="PTHR42872">
    <property type="entry name" value="PROTEIN-GLUTAMATE METHYLESTERASE/PROTEIN-GLUTAMINE GLUTAMINASE"/>
    <property type="match status" value="1"/>
</dbReference>
<dbReference type="EMBL" id="JAJEKE010000020">
    <property type="protein sequence ID" value="MCQ1531307.1"/>
    <property type="molecule type" value="Genomic_DNA"/>
</dbReference>
<dbReference type="HAMAP" id="MF_00099">
    <property type="entry name" value="CheB_chemtxs"/>
    <property type="match status" value="1"/>
</dbReference>